<name>A0ABP0UGK6_9BRYO</name>
<reference evidence="9" key="1">
    <citation type="submission" date="2024-02" db="EMBL/GenBank/DDBJ databases">
        <authorList>
            <consortium name="ELIXIR-Norway"/>
            <consortium name="Elixir Norway"/>
        </authorList>
    </citation>
    <scope>NUCLEOTIDE SEQUENCE</scope>
</reference>
<comment type="subunit">
    <text evidence="2">Tetramer of 2 alpha and 2 beta subunits.</text>
</comment>
<feature type="domain" description="Dehydrogenase E1 component" evidence="8">
    <location>
        <begin position="128"/>
        <end position="428"/>
    </location>
</feature>
<dbReference type="CDD" id="cd02000">
    <property type="entry name" value="TPP_E1_PDC_ADC_BCADC"/>
    <property type="match status" value="1"/>
</dbReference>
<dbReference type="InterPro" id="IPR017597">
    <property type="entry name" value="Pyrv_DH_E1_asu_subgrp-y"/>
</dbReference>
<evidence type="ECO:0000256" key="1">
    <source>
        <dbReference type="ARBA" id="ARBA00001964"/>
    </source>
</evidence>
<evidence type="ECO:0000256" key="7">
    <source>
        <dbReference type="RuleBase" id="RU361139"/>
    </source>
</evidence>
<dbReference type="Proteomes" id="UP001497512">
    <property type="component" value="Chromosome 3"/>
</dbReference>
<dbReference type="InterPro" id="IPR050642">
    <property type="entry name" value="PDH_E1_Alpha_Subunit"/>
</dbReference>
<comment type="cofactor">
    <cofactor evidence="1 7">
        <name>thiamine diphosphate</name>
        <dbReference type="ChEBI" id="CHEBI:58937"/>
    </cofactor>
</comment>
<evidence type="ECO:0000256" key="4">
    <source>
        <dbReference type="ARBA" id="ARBA00023052"/>
    </source>
</evidence>
<dbReference type="NCBIfam" id="TIGR03182">
    <property type="entry name" value="PDH_E1_alph_y"/>
    <property type="match status" value="1"/>
</dbReference>
<dbReference type="SUPFAM" id="SSF52518">
    <property type="entry name" value="Thiamin diphosphate-binding fold (THDP-binding)"/>
    <property type="match status" value="1"/>
</dbReference>
<dbReference type="PANTHER" id="PTHR11516">
    <property type="entry name" value="PYRUVATE DEHYDROGENASE E1 COMPONENT, ALPHA SUBUNIT BACTERIAL AND ORGANELLAR"/>
    <property type="match status" value="1"/>
</dbReference>
<dbReference type="InterPro" id="IPR029061">
    <property type="entry name" value="THDP-binding"/>
</dbReference>
<dbReference type="EC" id="1.2.4.1" evidence="7"/>
<comment type="catalytic activity">
    <reaction evidence="7">
        <text>N(6)-[(R)-lipoyl]-L-lysyl-[protein] + pyruvate + H(+) = N(6)-[(R)-S(8)-acetyldihydrolipoyl]-L-lysyl-[protein] + CO2</text>
        <dbReference type="Rhea" id="RHEA:19189"/>
        <dbReference type="Rhea" id="RHEA-COMP:10474"/>
        <dbReference type="Rhea" id="RHEA-COMP:10478"/>
        <dbReference type="ChEBI" id="CHEBI:15361"/>
        <dbReference type="ChEBI" id="CHEBI:15378"/>
        <dbReference type="ChEBI" id="CHEBI:16526"/>
        <dbReference type="ChEBI" id="CHEBI:83099"/>
        <dbReference type="ChEBI" id="CHEBI:83111"/>
        <dbReference type="EC" id="1.2.4.1"/>
    </reaction>
</comment>
<keyword evidence="10" id="KW-1185">Reference proteome</keyword>
<evidence type="ECO:0000256" key="2">
    <source>
        <dbReference type="ARBA" id="ARBA00011130"/>
    </source>
</evidence>
<comment type="function">
    <text evidence="6">The pyruvate dehydrogenase complex catalyzes the overall conversion of pyruvate to acetyl-CoA and CO(2). It contains multiple copies of three enzymatic components: pyruvate dehydrogenase (E1), dihydrolipoamide acetyltransferase (E2) and lipoamide dehydrogenase (E3).</text>
</comment>
<evidence type="ECO:0000313" key="9">
    <source>
        <dbReference type="EMBL" id="CAK9219958.1"/>
    </source>
</evidence>
<gene>
    <name evidence="9" type="ORF">CSSPTR1EN2_LOCUS15027</name>
</gene>
<proteinExistence type="predicted"/>
<dbReference type="Pfam" id="PF00676">
    <property type="entry name" value="E1_dh"/>
    <property type="match status" value="1"/>
</dbReference>
<dbReference type="Gene3D" id="3.40.50.970">
    <property type="match status" value="1"/>
</dbReference>
<keyword evidence="4 7" id="KW-0786">Thiamine pyrophosphate</keyword>
<evidence type="ECO:0000256" key="3">
    <source>
        <dbReference type="ARBA" id="ARBA00023002"/>
    </source>
</evidence>
<keyword evidence="3 7" id="KW-0560">Oxidoreductase</keyword>
<sequence>MAVSLASRVGGLVSLDACSLLGNNGVCKQAEQKSHCSVVVAGVAAFQSRFFFGDNSPYTSTSVVWRGAMTAGGSKAGGGRGRGVVAAAGGEGSTATMASAPELVKPKPKAKPQELLVTKEEGLEIYEDLMLGRTFEDMCAQMYYRGKMFGFVHLYNGQEAVSTGFIKLLKKEDFVTSTYRDHVHALSKGVPARQVMSELFGKSTGCCRGQGGSMHMFSKEHGLLGGFAFIGEGIPVATGAAFTTKYKREVLKDENADAVSIAFFGDGTANNGQFFECLNMATLWKLPIIFVVENNLWAIGMSHYRSTSDPEIWKKGPAFGMPGIHVDGMDVLKVREVAKEAIARARRGDGPTLIECETYRFRGHSLADPDELRSPAEKAHYAARDPITSFKAYLLENNLVTEAELNAIDKKIDDVVEDAVEFADASPLPIRSQLLENVFADPKGFGIGPDGKYRCEDPGFTAGTAQV</sequence>
<protein>
    <recommendedName>
        <fullName evidence="7">Pyruvate dehydrogenase E1 component subunit alpha</fullName>
        <ecNumber evidence="7">1.2.4.1</ecNumber>
    </recommendedName>
</protein>
<evidence type="ECO:0000313" key="10">
    <source>
        <dbReference type="Proteomes" id="UP001497512"/>
    </source>
</evidence>
<evidence type="ECO:0000259" key="8">
    <source>
        <dbReference type="Pfam" id="PF00676"/>
    </source>
</evidence>
<dbReference type="PANTHER" id="PTHR11516:SF60">
    <property type="entry name" value="PYRUVATE DEHYDROGENASE E1 COMPONENT SUBUNIT ALPHA"/>
    <property type="match status" value="1"/>
</dbReference>
<keyword evidence="5 7" id="KW-0670">Pyruvate</keyword>
<evidence type="ECO:0000256" key="6">
    <source>
        <dbReference type="ARBA" id="ARBA00025211"/>
    </source>
</evidence>
<dbReference type="EMBL" id="OZ019895">
    <property type="protein sequence ID" value="CAK9219958.1"/>
    <property type="molecule type" value="Genomic_DNA"/>
</dbReference>
<accession>A0ABP0UGK6</accession>
<evidence type="ECO:0000256" key="5">
    <source>
        <dbReference type="ARBA" id="ARBA00023317"/>
    </source>
</evidence>
<dbReference type="InterPro" id="IPR001017">
    <property type="entry name" value="DH_E1"/>
</dbReference>
<organism evidence="9 10">
    <name type="scientific">Sphagnum troendelagicum</name>
    <dbReference type="NCBI Taxonomy" id="128251"/>
    <lineage>
        <taxon>Eukaryota</taxon>
        <taxon>Viridiplantae</taxon>
        <taxon>Streptophyta</taxon>
        <taxon>Embryophyta</taxon>
        <taxon>Bryophyta</taxon>
        <taxon>Sphagnophytina</taxon>
        <taxon>Sphagnopsida</taxon>
        <taxon>Sphagnales</taxon>
        <taxon>Sphagnaceae</taxon>
        <taxon>Sphagnum</taxon>
    </lineage>
</organism>